<proteinExistence type="predicted"/>
<dbReference type="Gene3D" id="3.30.530.20">
    <property type="match status" value="1"/>
</dbReference>
<sequence>MSTIKVTRQVEAPAGGVFETISDIRNFSKAVPDIVDVKFLSEIKSGVGTKFKETREFNGREAATVLEVTELVENDHIRIVSDTQGTIWDSLFTVKEKDGGCELTLEMETRPYKFFSKLMVPLMKGFVKKALEKDMDAVKDYCEN</sequence>
<keyword evidence="2" id="KW-1185">Reference proteome</keyword>
<dbReference type="InterPro" id="IPR023393">
    <property type="entry name" value="START-like_dom_sf"/>
</dbReference>
<reference evidence="1" key="1">
    <citation type="submission" date="2022-01" db="EMBL/GenBank/DDBJ databases">
        <authorList>
            <person name="Wang Y."/>
        </authorList>
    </citation>
    <scope>NUCLEOTIDE SEQUENCE</scope>
    <source>
        <strain evidence="1">WB101</strain>
    </source>
</reference>
<organism evidence="1 2">
    <name type="scientific">Rhodohalobacter sulfatireducens</name>
    <dbReference type="NCBI Taxonomy" id="2911366"/>
    <lineage>
        <taxon>Bacteria</taxon>
        <taxon>Pseudomonadati</taxon>
        <taxon>Balneolota</taxon>
        <taxon>Balneolia</taxon>
        <taxon>Balneolales</taxon>
        <taxon>Balneolaceae</taxon>
        <taxon>Rhodohalobacter</taxon>
    </lineage>
</organism>
<accession>A0ABS9KCC5</accession>
<name>A0ABS9KCC5_9BACT</name>
<comment type="caution">
    <text evidence="1">The sequence shown here is derived from an EMBL/GenBank/DDBJ whole genome shotgun (WGS) entry which is preliminary data.</text>
</comment>
<dbReference type="SUPFAM" id="SSF55961">
    <property type="entry name" value="Bet v1-like"/>
    <property type="match status" value="1"/>
</dbReference>
<gene>
    <name evidence="1" type="ORF">L6773_07975</name>
</gene>
<protein>
    <submittedName>
        <fullName evidence="1">SRPBCC family protein</fullName>
    </submittedName>
</protein>
<dbReference type="Pfam" id="PF10604">
    <property type="entry name" value="Polyketide_cyc2"/>
    <property type="match status" value="1"/>
</dbReference>
<dbReference type="EMBL" id="JAKLWS010000007">
    <property type="protein sequence ID" value="MCG2588496.1"/>
    <property type="molecule type" value="Genomic_DNA"/>
</dbReference>
<evidence type="ECO:0000313" key="1">
    <source>
        <dbReference type="EMBL" id="MCG2588496.1"/>
    </source>
</evidence>
<evidence type="ECO:0000313" key="2">
    <source>
        <dbReference type="Proteomes" id="UP001165366"/>
    </source>
</evidence>
<reference evidence="1" key="2">
    <citation type="submission" date="2024-05" db="EMBL/GenBank/DDBJ databases">
        <title>Rhodohalobacter halophilus gen. nov., sp. nov., a moderately halophilic member of the family Balneolaceae.</title>
        <authorList>
            <person name="Xia J."/>
        </authorList>
    </citation>
    <scope>NUCLEOTIDE SEQUENCE</scope>
    <source>
        <strain evidence="1">WB101</strain>
    </source>
</reference>
<dbReference type="Proteomes" id="UP001165366">
    <property type="component" value="Unassembled WGS sequence"/>
</dbReference>
<dbReference type="InterPro" id="IPR019587">
    <property type="entry name" value="Polyketide_cyclase/dehydratase"/>
</dbReference>
<dbReference type="RefSeq" id="WP_237853338.1">
    <property type="nucleotide sequence ID" value="NZ_JAKLWS010000007.1"/>
</dbReference>